<dbReference type="Proteomes" id="UP001341840">
    <property type="component" value="Unassembled WGS sequence"/>
</dbReference>
<dbReference type="EMBL" id="JASCZI010090943">
    <property type="protein sequence ID" value="MED6147968.1"/>
    <property type="molecule type" value="Genomic_DNA"/>
</dbReference>
<gene>
    <name evidence="2" type="ORF">PIB30_048771</name>
</gene>
<protein>
    <submittedName>
        <fullName evidence="2">Uncharacterized protein</fullName>
    </submittedName>
</protein>
<organism evidence="2 3">
    <name type="scientific">Stylosanthes scabra</name>
    <dbReference type="NCBI Taxonomy" id="79078"/>
    <lineage>
        <taxon>Eukaryota</taxon>
        <taxon>Viridiplantae</taxon>
        <taxon>Streptophyta</taxon>
        <taxon>Embryophyta</taxon>
        <taxon>Tracheophyta</taxon>
        <taxon>Spermatophyta</taxon>
        <taxon>Magnoliopsida</taxon>
        <taxon>eudicotyledons</taxon>
        <taxon>Gunneridae</taxon>
        <taxon>Pentapetalae</taxon>
        <taxon>rosids</taxon>
        <taxon>fabids</taxon>
        <taxon>Fabales</taxon>
        <taxon>Fabaceae</taxon>
        <taxon>Papilionoideae</taxon>
        <taxon>50 kb inversion clade</taxon>
        <taxon>dalbergioids sensu lato</taxon>
        <taxon>Dalbergieae</taxon>
        <taxon>Pterocarpus clade</taxon>
        <taxon>Stylosanthes</taxon>
    </lineage>
</organism>
<keyword evidence="3" id="KW-1185">Reference proteome</keyword>
<feature type="compositionally biased region" description="Polar residues" evidence="1">
    <location>
        <begin position="82"/>
        <end position="95"/>
    </location>
</feature>
<evidence type="ECO:0000313" key="3">
    <source>
        <dbReference type="Proteomes" id="UP001341840"/>
    </source>
</evidence>
<accession>A0ABU6TJ27</accession>
<feature type="region of interest" description="Disordered" evidence="1">
    <location>
        <begin position="76"/>
        <end position="151"/>
    </location>
</feature>
<reference evidence="2 3" key="1">
    <citation type="journal article" date="2023" name="Plants (Basel)">
        <title>Bridging the Gap: Combining Genomics and Transcriptomics Approaches to Understand Stylosanthes scabra, an Orphan Legume from the Brazilian Caatinga.</title>
        <authorList>
            <person name="Ferreira-Neto J.R.C."/>
            <person name="da Silva M.D."/>
            <person name="Binneck E."/>
            <person name="de Melo N.F."/>
            <person name="da Silva R.H."/>
            <person name="de Melo A.L.T.M."/>
            <person name="Pandolfi V."/>
            <person name="Bustamante F.O."/>
            <person name="Brasileiro-Vidal A.C."/>
            <person name="Benko-Iseppon A.M."/>
        </authorList>
    </citation>
    <scope>NUCLEOTIDE SEQUENCE [LARGE SCALE GENOMIC DNA]</scope>
    <source>
        <tissue evidence="2">Leaves</tissue>
    </source>
</reference>
<proteinExistence type="predicted"/>
<evidence type="ECO:0000256" key="1">
    <source>
        <dbReference type="SAM" id="MobiDB-lite"/>
    </source>
</evidence>
<comment type="caution">
    <text evidence="2">The sequence shown here is derived from an EMBL/GenBank/DDBJ whole genome shotgun (WGS) entry which is preliminary data.</text>
</comment>
<evidence type="ECO:0000313" key="2">
    <source>
        <dbReference type="EMBL" id="MED6147968.1"/>
    </source>
</evidence>
<sequence length="151" mass="16680">MYVPIVEQPVIKRGVSLSHQDMYVNCCDDLGLYAQTSTQNASQGGSKGRKKLPTRCAMKSFSQPLSNLPIGEGIETCYQEGQPHNPNLQQEQQRPMNHKKQEACPSQSSLMHLRHPTKGNGPSPPIMPPMKSLTQPSSKTKPMPKPTERAS</sequence>
<name>A0ABU6TJ27_9FABA</name>